<name>A0A1W1CAK7_9ZZZZ</name>
<dbReference type="Pfam" id="PF06476">
    <property type="entry name" value="DUF1090"/>
    <property type="match status" value="1"/>
</dbReference>
<reference evidence="2" key="1">
    <citation type="submission" date="2016-10" db="EMBL/GenBank/DDBJ databases">
        <authorList>
            <person name="de Groot N.N."/>
        </authorList>
    </citation>
    <scope>NUCLEOTIDE SEQUENCE</scope>
</reference>
<protein>
    <submittedName>
        <fullName evidence="2">Protein yqjC</fullName>
    </submittedName>
</protein>
<dbReference type="AlphaFoldDB" id="A0A1W1CAK7"/>
<evidence type="ECO:0000313" key="2">
    <source>
        <dbReference type="EMBL" id="SFV62741.1"/>
    </source>
</evidence>
<accession>A0A1W1CAK7</accession>
<feature type="coiled-coil region" evidence="1">
    <location>
        <begin position="80"/>
        <end position="133"/>
    </location>
</feature>
<sequence>MKSSGLFALVAVVGMGSMAYADDCSALAGCAKKECEINKQLNIAKSVNNTGETARLSMVLEKVKATCTEESVDAKDERKTEKIEKKIAEKKEDIAEHQEDLAEAKAKGKSEKVMKYQHKIEEDQAKIKRLENELSTH</sequence>
<proteinExistence type="predicted"/>
<keyword evidence="1" id="KW-0175">Coiled coil</keyword>
<organism evidence="2">
    <name type="scientific">hydrothermal vent metagenome</name>
    <dbReference type="NCBI Taxonomy" id="652676"/>
    <lineage>
        <taxon>unclassified sequences</taxon>
        <taxon>metagenomes</taxon>
        <taxon>ecological metagenomes</taxon>
    </lineage>
</organism>
<gene>
    <name evidence="2" type="ORF">MNB_SV-6-502</name>
</gene>
<dbReference type="InterPro" id="IPR009468">
    <property type="entry name" value="DUF1090"/>
</dbReference>
<evidence type="ECO:0000256" key="1">
    <source>
        <dbReference type="SAM" id="Coils"/>
    </source>
</evidence>
<dbReference type="EMBL" id="FPHC01000067">
    <property type="protein sequence ID" value="SFV62741.1"/>
    <property type="molecule type" value="Genomic_DNA"/>
</dbReference>